<name>A0A139H9J6_9PEZI</name>
<dbReference type="InterPro" id="IPR000192">
    <property type="entry name" value="Aminotrans_V_dom"/>
</dbReference>
<dbReference type="Pfam" id="PF00266">
    <property type="entry name" value="Aminotran_5"/>
    <property type="match status" value="1"/>
</dbReference>
<dbReference type="SUPFAM" id="SSF53383">
    <property type="entry name" value="PLP-dependent transferases"/>
    <property type="match status" value="1"/>
</dbReference>
<protein>
    <recommendedName>
        <fullName evidence="2">Aminotransferase class V domain-containing protein</fullName>
    </recommendedName>
</protein>
<dbReference type="STRING" id="321146.A0A139H9J6"/>
<evidence type="ECO:0000259" key="2">
    <source>
        <dbReference type="Pfam" id="PF00266"/>
    </source>
</evidence>
<dbReference type="OrthoDB" id="5978656at2759"/>
<organism evidence="3 4">
    <name type="scientific">Pseudocercospora eumusae</name>
    <dbReference type="NCBI Taxonomy" id="321146"/>
    <lineage>
        <taxon>Eukaryota</taxon>
        <taxon>Fungi</taxon>
        <taxon>Dikarya</taxon>
        <taxon>Ascomycota</taxon>
        <taxon>Pezizomycotina</taxon>
        <taxon>Dothideomycetes</taxon>
        <taxon>Dothideomycetidae</taxon>
        <taxon>Mycosphaerellales</taxon>
        <taxon>Mycosphaerellaceae</taxon>
        <taxon>Pseudocercospora</taxon>
    </lineage>
</organism>
<dbReference type="InterPro" id="IPR015424">
    <property type="entry name" value="PyrdxlP-dep_Trfase"/>
</dbReference>
<keyword evidence="1" id="KW-0663">Pyridoxal phosphate</keyword>
<sequence>MASTDSIECGEEALKHFGFNGSYRNLNHGSFGTFPRHIRSVLHSFHDECEGEPDKFIRYTYPKLLDESREAIAKYINAPVEACVFVSNATTGVNTVLRNLVYQPGDVIIYFATIYGACHKTVDYLEETTPVTSARVEYTYPLSDADLLSRFKETIANIRASGKNPKLAMFDTIVSMPGVRVPFEALTKTCREEGVLSLIDGAHSVGQIPMNLSRLDPDFYVSNAHKWLHVPRGCAVFYVPVRNQHLMRSTLPTSHGFVPRTGGAMSPFPPSAKSEFVNNFEYVGTIDNSPYLCVPAALDWRSGLTWEVKKGEEAIMQYSWQLARRAGEIVSRALDTEVMENAEGTLGKNISFANVALSIDFERDANGDMAIATEIAQWLSKVLVEEYNTFLAIILHGGKFWTRLSAQVYLTENDFQWAGQSLKEVCQRARCGEWKAARQGKL</sequence>
<dbReference type="PANTHER" id="PTHR43092:SF2">
    <property type="entry name" value="HERCYNYLCYSTEINE SULFOXIDE LYASE"/>
    <property type="match status" value="1"/>
</dbReference>
<feature type="domain" description="Aminotransferase class V" evidence="2">
    <location>
        <begin position="64"/>
        <end position="252"/>
    </location>
</feature>
<dbReference type="Gene3D" id="3.40.640.10">
    <property type="entry name" value="Type I PLP-dependent aspartate aminotransferase-like (Major domain)"/>
    <property type="match status" value="1"/>
</dbReference>
<dbReference type="Proteomes" id="UP000070133">
    <property type="component" value="Unassembled WGS sequence"/>
</dbReference>
<dbReference type="EMBL" id="LFZN01000099">
    <property type="protein sequence ID" value="KXS99112.1"/>
    <property type="molecule type" value="Genomic_DNA"/>
</dbReference>
<reference evidence="3 4" key="1">
    <citation type="submission" date="2015-07" db="EMBL/GenBank/DDBJ databases">
        <title>Comparative genomics of the Sigatoka disease complex on banana suggests a link between parallel evolutionary changes in Pseudocercospora fijiensis and Pseudocercospora eumusae and increased virulence on the banana host.</title>
        <authorList>
            <person name="Chang T.-C."/>
            <person name="Salvucci A."/>
            <person name="Crous P.W."/>
            <person name="Stergiopoulos I."/>
        </authorList>
    </citation>
    <scope>NUCLEOTIDE SEQUENCE [LARGE SCALE GENOMIC DNA]</scope>
    <source>
        <strain evidence="3 4">CBS 114824</strain>
    </source>
</reference>
<dbReference type="PANTHER" id="PTHR43092">
    <property type="entry name" value="L-CYSTEINE DESULFHYDRASE"/>
    <property type="match status" value="1"/>
</dbReference>
<comment type="caution">
    <text evidence="3">The sequence shown here is derived from an EMBL/GenBank/DDBJ whole genome shotgun (WGS) entry which is preliminary data.</text>
</comment>
<proteinExistence type="predicted"/>
<dbReference type="InterPro" id="IPR015421">
    <property type="entry name" value="PyrdxlP-dep_Trfase_major"/>
</dbReference>
<keyword evidence="4" id="KW-1185">Reference proteome</keyword>
<evidence type="ECO:0000256" key="1">
    <source>
        <dbReference type="ARBA" id="ARBA00022898"/>
    </source>
</evidence>
<evidence type="ECO:0000313" key="4">
    <source>
        <dbReference type="Proteomes" id="UP000070133"/>
    </source>
</evidence>
<accession>A0A139H9J6</accession>
<evidence type="ECO:0000313" key="3">
    <source>
        <dbReference type="EMBL" id="KXS99112.1"/>
    </source>
</evidence>
<gene>
    <name evidence="3" type="ORF">AC578_3519</name>
</gene>
<dbReference type="AlphaFoldDB" id="A0A139H9J6"/>